<proteinExistence type="predicted"/>
<evidence type="ECO:0000313" key="3">
    <source>
        <dbReference type="Proteomes" id="UP000000323"/>
    </source>
</evidence>
<keyword evidence="3" id="KW-1185">Reference proteome</keyword>
<dbReference type="GO" id="GO:0008800">
    <property type="term" value="F:beta-lactamase activity"/>
    <property type="evidence" value="ECO:0007669"/>
    <property type="project" value="InterPro"/>
</dbReference>
<dbReference type="InterPro" id="IPR000871">
    <property type="entry name" value="Beta-lactam_class-A"/>
</dbReference>
<dbReference type="Gene3D" id="3.40.710.10">
    <property type="entry name" value="DD-peptidase/beta-lactamase superfamily"/>
    <property type="match status" value="1"/>
</dbReference>
<dbReference type="PANTHER" id="PTHR35333:SF3">
    <property type="entry name" value="BETA-LACTAMASE-TYPE TRANSPEPTIDASE FOLD CONTAINING PROTEIN"/>
    <property type="match status" value="1"/>
</dbReference>
<dbReference type="Pfam" id="PF13354">
    <property type="entry name" value="Beta-lactamase2"/>
    <property type="match status" value="1"/>
</dbReference>
<dbReference type="EMBL" id="CP001825">
    <property type="protein sequence ID" value="ACZ41520.1"/>
    <property type="molecule type" value="Genomic_DNA"/>
</dbReference>
<dbReference type="STRING" id="525904.Tter_0602"/>
<dbReference type="HOGENOM" id="CLU_031960_9_2_0"/>
<evidence type="ECO:0000313" key="2">
    <source>
        <dbReference type="EMBL" id="ACZ41520.1"/>
    </source>
</evidence>
<dbReference type="PANTHER" id="PTHR35333">
    <property type="entry name" value="BETA-LACTAMASE"/>
    <property type="match status" value="1"/>
</dbReference>
<dbReference type="eggNOG" id="COG2367">
    <property type="taxonomic scope" value="Bacteria"/>
</dbReference>
<dbReference type="GO" id="GO:0046677">
    <property type="term" value="P:response to antibiotic"/>
    <property type="evidence" value="ECO:0007669"/>
    <property type="project" value="InterPro"/>
</dbReference>
<dbReference type="InterPro" id="IPR012338">
    <property type="entry name" value="Beta-lactam/transpept-like"/>
</dbReference>
<dbReference type="AlphaFoldDB" id="D1CF14"/>
<dbReference type="SUPFAM" id="SSF56601">
    <property type="entry name" value="beta-lactamase/transpeptidase-like"/>
    <property type="match status" value="1"/>
</dbReference>
<feature type="domain" description="Beta-lactamase class A catalytic" evidence="1">
    <location>
        <begin position="18"/>
        <end position="244"/>
    </location>
</feature>
<sequence length="274" mass="30783">MSLQERIANIIDSVGYFGVAAKDLTQGRELFINADETFNTASVIKVPIMIELFRRVYEDNVSLDDRLILEDRFRTGGSGILKEFRSGLQLTLWDLCVAMIALSDNVATNMLIDYLGIDAINRCMDSLGAHNTRLHRMVGFKSIKPDQPKGLGRTTPRDMMMIFQKLAEGNVISESASEEMIAILAKQHDRNMIPRLLPIDYDSVSGDYDSAIVANKTGAVDGVRNDVALIRFADGRQWVICILTKDLRDLSWKVDHEGEIAIAKIALEIYKEWI</sequence>
<name>D1CF14_THET1</name>
<dbReference type="KEGG" id="ttr:Tter_0602"/>
<protein>
    <submittedName>
        <fullName evidence="2">Beta-lactamase</fullName>
    </submittedName>
</protein>
<dbReference type="GO" id="GO:0030655">
    <property type="term" value="P:beta-lactam antibiotic catabolic process"/>
    <property type="evidence" value="ECO:0007669"/>
    <property type="project" value="InterPro"/>
</dbReference>
<reference evidence="3" key="1">
    <citation type="journal article" date="2010" name="Stand. Genomic Sci.">
        <title>Complete genome sequence of 'Thermobaculum terrenum' type strain (YNP1).</title>
        <authorList>
            <person name="Kiss H."/>
            <person name="Cleland D."/>
            <person name="Lapidus A."/>
            <person name="Lucas S."/>
            <person name="Glavina Del Rio T."/>
            <person name="Nolan M."/>
            <person name="Tice H."/>
            <person name="Han C."/>
            <person name="Goodwin L."/>
            <person name="Pitluck S."/>
            <person name="Liolios K."/>
            <person name="Ivanova N."/>
            <person name="Mavromatis K."/>
            <person name="Ovchinnikova G."/>
            <person name="Pati A."/>
            <person name="Chen A."/>
            <person name="Palaniappan K."/>
            <person name="Land M."/>
            <person name="Hauser L."/>
            <person name="Chang Y."/>
            <person name="Jeffries C."/>
            <person name="Lu M."/>
            <person name="Brettin T."/>
            <person name="Detter J."/>
            <person name="Goker M."/>
            <person name="Tindall B."/>
            <person name="Beck B."/>
            <person name="McDermott T."/>
            <person name="Woyke T."/>
            <person name="Bristow J."/>
            <person name="Eisen J."/>
            <person name="Markowitz V."/>
            <person name="Hugenholtz P."/>
            <person name="Kyrpides N."/>
            <person name="Klenk H."/>
            <person name="Cheng J."/>
        </authorList>
    </citation>
    <scope>NUCLEOTIDE SEQUENCE [LARGE SCALE GENOMIC DNA]</scope>
    <source>
        <strain evidence="3">ATCC BAA-798 / YNP1</strain>
    </source>
</reference>
<gene>
    <name evidence="2" type="ordered locus">Tter_0602</name>
</gene>
<organism evidence="2 3">
    <name type="scientific">Thermobaculum terrenum (strain ATCC BAA-798 / CCMEE 7001 / YNP1)</name>
    <dbReference type="NCBI Taxonomy" id="525904"/>
    <lineage>
        <taxon>Bacteria</taxon>
        <taxon>Bacillati</taxon>
        <taxon>Chloroflexota</taxon>
        <taxon>Chloroflexia</taxon>
        <taxon>Candidatus Thermobaculales</taxon>
        <taxon>Candidatus Thermobaculaceae</taxon>
        <taxon>Thermobaculum</taxon>
    </lineage>
</organism>
<evidence type="ECO:0000259" key="1">
    <source>
        <dbReference type="Pfam" id="PF13354"/>
    </source>
</evidence>
<accession>D1CF14</accession>
<dbReference type="Proteomes" id="UP000000323">
    <property type="component" value="Chromosome 1"/>
</dbReference>
<dbReference type="InterPro" id="IPR045155">
    <property type="entry name" value="Beta-lactam_cat"/>
</dbReference>